<evidence type="ECO:0000256" key="5">
    <source>
        <dbReference type="ARBA" id="ARBA00024416"/>
    </source>
</evidence>
<evidence type="ECO:0000256" key="3">
    <source>
        <dbReference type="ARBA" id="ARBA00024303"/>
    </source>
</evidence>
<reference evidence="9" key="1">
    <citation type="journal article" date="2022" name="ISME J.">
        <title>Genetic and phylogenetic analysis of dissimilatory iodate-reducing bacteria identifies potential niches across the world's oceans.</title>
        <authorList>
            <person name="Reyes-Umana V."/>
            <person name="Henning Z."/>
            <person name="Lee K."/>
            <person name="Barnum T.P."/>
            <person name="Coates J.D."/>
        </authorList>
    </citation>
    <scope>NUCLEOTIDE SEQUENCE [LARGE SCALE GENOMIC DNA]</scope>
    <source>
        <strain evidence="9">IR12</strain>
    </source>
</reference>
<dbReference type="PIRSF" id="PIRSF015557">
    <property type="entry name" value="UCP015557"/>
    <property type="match status" value="1"/>
</dbReference>
<gene>
    <name evidence="8" type="primary">earP</name>
    <name evidence="8" type="ORF">I8J34_02045</name>
</gene>
<evidence type="ECO:0000256" key="2">
    <source>
        <dbReference type="ARBA" id="ARBA00022679"/>
    </source>
</evidence>
<comment type="caution">
    <text evidence="8">The sequence shown here is derived from an EMBL/GenBank/DDBJ whole genome shotgun (WGS) entry which is preliminary data.</text>
</comment>
<evidence type="ECO:0000313" key="8">
    <source>
        <dbReference type="EMBL" id="MBT0959943.1"/>
    </source>
</evidence>
<accession>A0A944DC08</accession>
<protein>
    <recommendedName>
        <fullName evidence="5">Protein-arginine rhamnosyltransferase</fullName>
    </recommendedName>
    <alternativeName>
        <fullName evidence="6">EF-P arginine rhamnosyltransferase</fullName>
    </alternativeName>
</protein>
<evidence type="ECO:0000313" key="9">
    <source>
        <dbReference type="Proteomes" id="UP000694660"/>
    </source>
</evidence>
<keyword evidence="9" id="KW-1185">Reference proteome</keyword>
<evidence type="ECO:0000256" key="7">
    <source>
        <dbReference type="ARBA" id="ARBA00048472"/>
    </source>
</evidence>
<organism evidence="8 9">
    <name type="scientific">Denitromonas iodatirespirans</name>
    <dbReference type="NCBI Taxonomy" id="2795389"/>
    <lineage>
        <taxon>Bacteria</taxon>
        <taxon>Pseudomonadati</taxon>
        <taxon>Pseudomonadota</taxon>
        <taxon>Betaproteobacteria</taxon>
        <taxon>Rhodocyclales</taxon>
        <taxon>Zoogloeaceae</taxon>
        <taxon>Denitromonas</taxon>
    </lineage>
</organism>
<name>A0A944DC08_DENI1</name>
<dbReference type="GO" id="GO:0106361">
    <property type="term" value="F:protein-arginine rhamnosyltransferase activity"/>
    <property type="evidence" value="ECO:0007669"/>
    <property type="project" value="InterPro"/>
</dbReference>
<dbReference type="GO" id="GO:0003746">
    <property type="term" value="F:translation elongation factor activity"/>
    <property type="evidence" value="ECO:0007669"/>
    <property type="project" value="UniProtKB-KW"/>
</dbReference>
<comment type="function">
    <text evidence="3">Protein-arginine rhamnosyltransferase that catalyzes the transfer of a single rhamnose to elongation factor P (EF-P) on 'Lys-32', a modification required for EF-P-dependent rescue of polyproline stalled ribosomes.</text>
</comment>
<dbReference type="Pfam" id="PF10093">
    <property type="entry name" value="EarP"/>
    <property type="match status" value="1"/>
</dbReference>
<evidence type="ECO:0000256" key="4">
    <source>
        <dbReference type="ARBA" id="ARBA00024346"/>
    </source>
</evidence>
<dbReference type="EMBL" id="JAEKFT010000002">
    <property type="protein sequence ID" value="MBT0959943.1"/>
    <property type="molecule type" value="Genomic_DNA"/>
</dbReference>
<comment type="similarity">
    <text evidence="4">Belongs to the glycosyltransferase 104 family.</text>
</comment>
<dbReference type="NCBIfam" id="TIGR03837">
    <property type="entry name" value="efp_Arg_rhamno"/>
    <property type="match status" value="1"/>
</dbReference>
<evidence type="ECO:0000256" key="6">
    <source>
        <dbReference type="ARBA" id="ARBA00030025"/>
    </source>
</evidence>
<comment type="catalytic activity">
    <reaction evidence="7">
        <text>dTDP-beta-L-rhamnose + L-arginyl-[protein] = N(omega)-(alpha-L-rhamnosyl)-L-arginyl-[protein] + dTDP + H(+)</text>
        <dbReference type="Rhea" id="RHEA:66692"/>
        <dbReference type="Rhea" id="RHEA-COMP:10532"/>
        <dbReference type="Rhea" id="RHEA-COMP:17096"/>
        <dbReference type="ChEBI" id="CHEBI:15378"/>
        <dbReference type="ChEBI" id="CHEBI:29965"/>
        <dbReference type="ChEBI" id="CHEBI:57510"/>
        <dbReference type="ChEBI" id="CHEBI:58369"/>
        <dbReference type="ChEBI" id="CHEBI:167445"/>
    </reaction>
    <physiologicalReaction direction="left-to-right" evidence="7">
        <dbReference type="Rhea" id="RHEA:66693"/>
    </physiologicalReaction>
</comment>
<dbReference type="InterPro" id="IPR016633">
    <property type="entry name" value="EarP"/>
</dbReference>
<dbReference type="Proteomes" id="UP000694660">
    <property type="component" value="Unassembled WGS sequence"/>
</dbReference>
<sequence length="377" mass="41746">MTWDIFCRVVDNFGDIGVSWRLARSLAVDHRQQVRLFVDDWDALRRLLPMAPTAAVPWSASGVTVLPWSQAECAPQVAEVVIEAFGCHLPPAYLAAMRSAAPPPRWINLEYLSAEDWIEDCHGLPSPDPATGLAKFFFFPGFTARTGGLIREPQVLARRDAAQAPHGRTAWLADHPMPDDVLAARWISLFAYDNPALPRRLADWSEGASPVALWVPEGRALRSVSAWLGGAPLAVGQSRRAGALTVCALPFLSMDEYDRLLAVCEVNFVRGEDSFVRAQWAARPFVWQAYPQAEGAHLVKLEAFLARYCKGLDSEAAGALRRLWADWNGAATHAVPWADFHAALPALERHARRWCDRLSATDGLVERLVKSSEHEVK</sequence>
<dbReference type="RefSeq" id="WP_214359706.1">
    <property type="nucleotide sequence ID" value="NZ_JAEKFT010000002.1"/>
</dbReference>
<keyword evidence="8" id="KW-0251">Elongation factor</keyword>
<keyword evidence="2" id="KW-0808">Transferase</keyword>
<keyword evidence="1" id="KW-0328">Glycosyltransferase</keyword>
<evidence type="ECO:0000256" key="1">
    <source>
        <dbReference type="ARBA" id="ARBA00022676"/>
    </source>
</evidence>
<dbReference type="AlphaFoldDB" id="A0A944DC08"/>
<proteinExistence type="inferred from homology"/>
<keyword evidence="8" id="KW-0648">Protein biosynthesis</keyword>